<dbReference type="AlphaFoldDB" id="A0A4S8M084"/>
<evidence type="ECO:0000313" key="2">
    <source>
        <dbReference type="Proteomes" id="UP000297245"/>
    </source>
</evidence>
<feature type="non-terminal residue" evidence="1">
    <location>
        <position position="51"/>
    </location>
</feature>
<dbReference type="EMBL" id="ML179206">
    <property type="protein sequence ID" value="THU95191.1"/>
    <property type="molecule type" value="Genomic_DNA"/>
</dbReference>
<sequence length="51" mass="5588">MDAAELSRRTRFAAKGGVGKCTATHECVAEGNEDLIFMKVRTLLVTLTYVN</sequence>
<gene>
    <name evidence="1" type="ORF">K435DRAFT_604975</name>
</gene>
<proteinExistence type="predicted"/>
<organism evidence="1 2">
    <name type="scientific">Dendrothele bispora (strain CBS 962.96)</name>
    <dbReference type="NCBI Taxonomy" id="1314807"/>
    <lineage>
        <taxon>Eukaryota</taxon>
        <taxon>Fungi</taxon>
        <taxon>Dikarya</taxon>
        <taxon>Basidiomycota</taxon>
        <taxon>Agaricomycotina</taxon>
        <taxon>Agaricomycetes</taxon>
        <taxon>Agaricomycetidae</taxon>
        <taxon>Agaricales</taxon>
        <taxon>Agaricales incertae sedis</taxon>
        <taxon>Dendrothele</taxon>
    </lineage>
</organism>
<keyword evidence="2" id="KW-1185">Reference proteome</keyword>
<reference evidence="1 2" key="1">
    <citation type="journal article" date="2019" name="Nat. Ecol. Evol.">
        <title>Megaphylogeny resolves global patterns of mushroom evolution.</title>
        <authorList>
            <person name="Varga T."/>
            <person name="Krizsan K."/>
            <person name="Foldi C."/>
            <person name="Dima B."/>
            <person name="Sanchez-Garcia M."/>
            <person name="Sanchez-Ramirez S."/>
            <person name="Szollosi G.J."/>
            <person name="Szarkandi J.G."/>
            <person name="Papp V."/>
            <person name="Albert L."/>
            <person name="Andreopoulos W."/>
            <person name="Angelini C."/>
            <person name="Antonin V."/>
            <person name="Barry K.W."/>
            <person name="Bougher N.L."/>
            <person name="Buchanan P."/>
            <person name="Buyck B."/>
            <person name="Bense V."/>
            <person name="Catcheside P."/>
            <person name="Chovatia M."/>
            <person name="Cooper J."/>
            <person name="Damon W."/>
            <person name="Desjardin D."/>
            <person name="Finy P."/>
            <person name="Geml J."/>
            <person name="Haridas S."/>
            <person name="Hughes K."/>
            <person name="Justo A."/>
            <person name="Karasinski D."/>
            <person name="Kautmanova I."/>
            <person name="Kiss B."/>
            <person name="Kocsube S."/>
            <person name="Kotiranta H."/>
            <person name="LaButti K.M."/>
            <person name="Lechner B.E."/>
            <person name="Liimatainen K."/>
            <person name="Lipzen A."/>
            <person name="Lukacs Z."/>
            <person name="Mihaltcheva S."/>
            <person name="Morgado L.N."/>
            <person name="Niskanen T."/>
            <person name="Noordeloos M.E."/>
            <person name="Ohm R.A."/>
            <person name="Ortiz-Santana B."/>
            <person name="Ovrebo C."/>
            <person name="Racz N."/>
            <person name="Riley R."/>
            <person name="Savchenko A."/>
            <person name="Shiryaev A."/>
            <person name="Soop K."/>
            <person name="Spirin V."/>
            <person name="Szebenyi C."/>
            <person name="Tomsovsky M."/>
            <person name="Tulloss R.E."/>
            <person name="Uehling J."/>
            <person name="Grigoriev I.V."/>
            <person name="Vagvolgyi C."/>
            <person name="Papp T."/>
            <person name="Martin F.M."/>
            <person name="Miettinen O."/>
            <person name="Hibbett D.S."/>
            <person name="Nagy L.G."/>
        </authorList>
    </citation>
    <scope>NUCLEOTIDE SEQUENCE [LARGE SCALE GENOMIC DNA]</scope>
    <source>
        <strain evidence="1 2">CBS 962.96</strain>
    </source>
</reference>
<protein>
    <submittedName>
        <fullName evidence="1">Uncharacterized protein</fullName>
    </submittedName>
</protein>
<name>A0A4S8M084_DENBC</name>
<accession>A0A4S8M084</accession>
<dbReference type="OrthoDB" id="159449at2759"/>
<dbReference type="Proteomes" id="UP000297245">
    <property type="component" value="Unassembled WGS sequence"/>
</dbReference>
<evidence type="ECO:0000313" key="1">
    <source>
        <dbReference type="EMBL" id="THU95191.1"/>
    </source>
</evidence>